<protein>
    <submittedName>
        <fullName evidence="1">Uncharacterized protein</fullName>
    </submittedName>
</protein>
<comment type="caution">
    <text evidence="1">The sequence shown here is derived from an EMBL/GenBank/DDBJ whole genome shotgun (WGS) entry which is preliminary data.</text>
</comment>
<keyword evidence="2" id="KW-1185">Reference proteome</keyword>
<dbReference type="Proteomes" id="UP000634308">
    <property type="component" value="Unassembled WGS sequence"/>
</dbReference>
<evidence type="ECO:0000313" key="2">
    <source>
        <dbReference type="Proteomes" id="UP000634308"/>
    </source>
</evidence>
<reference evidence="2" key="1">
    <citation type="journal article" date="2019" name="Int. J. Syst. Evol. Microbiol.">
        <title>The Global Catalogue of Microorganisms (GCM) 10K type strain sequencing project: providing services to taxonomists for standard genome sequencing and annotation.</title>
        <authorList>
            <consortium name="The Broad Institute Genomics Platform"/>
            <consortium name="The Broad Institute Genome Sequencing Center for Infectious Disease"/>
            <person name="Wu L."/>
            <person name="Ma J."/>
        </authorList>
    </citation>
    <scope>NUCLEOTIDE SEQUENCE [LARGE SCALE GENOMIC DNA]</scope>
    <source>
        <strain evidence="2">JCM 31404</strain>
    </source>
</reference>
<name>A0ABQ2RWP7_9DEIO</name>
<gene>
    <name evidence="1" type="ORF">GCM10008959_31640</name>
</gene>
<dbReference type="RefSeq" id="WP_189065958.1">
    <property type="nucleotide sequence ID" value="NZ_BMQM01000025.1"/>
</dbReference>
<dbReference type="EMBL" id="BMQM01000025">
    <property type="protein sequence ID" value="GGR67136.1"/>
    <property type="molecule type" value="Genomic_DNA"/>
</dbReference>
<accession>A0ABQ2RWP7</accession>
<proteinExistence type="predicted"/>
<sequence>MQHIIQSIRSLQRQADEYAGMGLDFPTSGVGALQDQLRFLLADAEQQAGQVNDAQSVPECQTCAQPYGPDPAGSPGVLVHLTADGDVDHDRDRDHVPLPAEE</sequence>
<organism evidence="1 2">
    <name type="scientific">Deinococcus seoulensis</name>
    <dbReference type="NCBI Taxonomy" id="1837379"/>
    <lineage>
        <taxon>Bacteria</taxon>
        <taxon>Thermotogati</taxon>
        <taxon>Deinococcota</taxon>
        <taxon>Deinococci</taxon>
        <taxon>Deinococcales</taxon>
        <taxon>Deinococcaceae</taxon>
        <taxon>Deinococcus</taxon>
    </lineage>
</organism>
<evidence type="ECO:0000313" key="1">
    <source>
        <dbReference type="EMBL" id="GGR67136.1"/>
    </source>
</evidence>